<dbReference type="EMBL" id="RBAL01000010">
    <property type="protein sequence ID" value="RKN40355.1"/>
    <property type="molecule type" value="Genomic_DNA"/>
</dbReference>
<dbReference type="InterPro" id="IPR014710">
    <property type="entry name" value="RmlC-like_jellyroll"/>
</dbReference>
<feature type="domain" description="Cupin type-2" evidence="1">
    <location>
        <begin position="46"/>
        <end position="106"/>
    </location>
</feature>
<reference evidence="2 3" key="1">
    <citation type="journal article" date="2014" name="Int. J. Syst. Evol. Microbiol.">
        <title>Streptomyces hoynatensis sp. nov., isolated from deep marine sediment.</title>
        <authorList>
            <person name="Veyisoglu A."/>
            <person name="Sahin N."/>
        </authorList>
    </citation>
    <scope>NUCLEOTIDE SEQUENCE [LARGE SCALE GENOMIC DNA]</scope>
    <source>
        <strain evidence="2 3">KCTC 29097</strain>
    </source>
</reference>
<keyword evidence="3" id="KW-1185">Reference proteome</keyword>
<evidence type="ECO:0000313" key="2">
    <source>
        <dbReference type="EMBL" id="RKN40355.1"/>
    </source>
</evidence>
<evidence type="ECO:0000259" key="1">
    <source>
        <dbReference type="Pfam" id="PF07883"/>
    </source>
</evidence>
<dbReference type="RefSeq" id="WP_120680972.1">
    <property type="nucleotide sequence ID" value="NZ_RBAL01000010.1"/>
</dbReference>
<sequence>MTIPYLAQPEDQQKLEWLDGSTFSILLDSAATGGQLTVGRFAASRGEAPPFHMHTREDEIFMLIKGSALLWVGEEEKELSEGGIVFLPRNIPHGYRITSETADLLMIATPGGIEGMFRQAGRDLATPRPPGFTLSQDALAAAADAYGQILVGPPR</sequence>
<dbReference type="InterPro" id="IPR053146">
    <property type="entry name" value="QDO-like"/>
</dbReference>
<comment type="caution">
    <text evidence="2">The sequence shown here is derived from an EMBL/GenBank/DDBJ whole genome shotgun (WGS) entry which is preliminary data.</text>
</comment>
<dbReference type="InterPro" id="IPR011051">
    <property type="entry name" value="RmlC_Cupin_sf"/>
</dbReference>
<dbReference type="PANTHER" id="PTHR36440:SF1">
    <property type="entry name" value="PUTATIVE (AFU_ORTHOLOGUE AFUA_8G07350)-RELATED"/>
    <property type="match status" value="1"/>
</dbReference>
<dbReference type="PANTHER" id="PTHR36440">
    <property type="entry name" value="PUTATIVE (AFU_ORTHOLOGUE AFUA_8G07350)-RELATED"/>
    <property type="match status" value="1"/>
</dbReference>
<dbReference type="OrthoDB" id="9791637at2"/>
<protein>
    <submittedName>
        <fullName evidence="2">Cupin domain-containing protein</fullName>
    </submittedName>
</protein>
<dbReference type="Pfam" id="PF07883">
    <property type="entry name" value="Cupin_2"/>
    <property type="match status" value="1"/>
</dbReference>
<dbReference type="InterPro" id="IPR013096">
    <property type="entry name" value="Cupin_2"/>
</dbReference>
<accession>A0A3A9YWI8</accession>
<proteinExistence type="predicted"/>
<evidence type="ECO:0000313" key="3">
    <source>
        <dbReference type="Proteomes" id="UP000272474"/>
    </source>
</evidence>
<dbReference type="Gene3D" id="2.60.120.10">
    <property type="entry name" value="Jelly Rolls"/>
    <property type="match status" value="1"/>
</dbReference>
<organism evidence="2 3">
    <name type="scientific">Streptomyces hoynatensis</name>
    <dbReference type="NCBI Taxonomy" id="1141874"/>
    <lineage>
        <taxon>Bacteria</taxon>
        <taxon>Bacillati</taxon>
        <taxon>Actinomycetota</taxon>
        <taxon>Actinomycetes</taxon>
        <taxon>Kitasatosporales</taxon>
        <taxon>Streptomycetaceae</taxon>
        <taxon>Streptomyces</taxon>
    </lineage>
</organism>
<dbReference type="AlphaFoldDB" id="A0A3A9YWI8"/>
<name>A0A3A9YWI8_9ACTN</name>
<gene>
    <name evidence="2" type="ORF">D7294_18010</name>
</gene>
<dbReference type="SUPFAM" id="SSF51182">
    <property type="entry name" value="RmlC-like cupins"/>
    <property type="match status" value="1"/>
</dbReference>
<dbReference type="Proteomes" id="UP000272474">
    <property type="component" value="Unassembled WGS sequence"/>
</dbReference>